<proteinExistence type="predicted"/>
<organism evidence="1 2">
    <name type="scientific">Vararia minispora EC-137</name>
    <dbReference type="NCBI Taxonomy" id="1314806"/>
    <lineage>
        <taxon>Eukaryota</taxon>
        <taxon>Fungi</taxon>
        <taxon>Dikarya</taxon>
        <taxon>Basidiomycota</taxon>
        <taxon>Agaricomycotina</taxon>
        <taxon>Agaricomycetes</taxon>
        <taxon>Russulales</taxon>
        <taxon>Lachnocladiaceae</taxon>
        <taxon>Vararia</taxon>
    </lineage>
</organism>
<accession>A0ACB8QYA3</accession>
<reference evidence="1" key="1">
    <citation type="submission" date="2021-02" db="EMBL/GenBank/DDBJ databases">
        <authorList>
            <consortium name="DOE Joint Genome Institute"/>
            <person name="Ahrendt S."/>
            <person name="Looney B.P."/>
            <person name="Miyauchi S."/>
            <person name="Morin E."/>
            <person name="Drula E."/>
            <person name="Courty P.E."/>
            <person name="Chicoki N."/>
            <person name="Fauchery L."/>
            <person name="Kohler A."/>
            <person name="Kuo A."/>
            <person name="Labutti K."/>
            <person name="Pangilinan J."/>
            <person name="Lipzen A."/>
            <person name="Riley R."/>
            <person name="Andreopoulos W."/>
            <person name="He G."/>
            <person name="Johnson J."/>
            <person name="Barry K.W."/>
            <person name="Grigoriev I.V."/>
            <person name="Nagy L."/>
            <person name="Hibbett D."/>
            <person name="Henrissat B."/>
            <person name="Matheny P.B."/>
            <person name="Labbe J."/>
            <person name="Martin F."/>
        </authorList>
    </citation>
    <scope>NUCLEOTIDE SEQUENCE</scope>
    <source>
        <strain evidence="1">EC-137</strain>
    </source>
</reference>
<comment type="caution">
    <text evidence="1">The sequence shown here is derived from an EMBL/GenBank/DDBJ whole genome shotgun (WGS) entry which is preliminary data.</text>
</comment>
<gene>
    <name evidence="1" type="ORF">K488DRAFT_82003</name>
</gene>
<reference evidence="1" key="2">
    <citation type="journal article" date="2022" name="New Phytol.">
        <title>Evolutionary transition to the ectomycorrhizal habit in the genomes of a hyperdiverse lineage of mushroom-forming fungi.</title>
        <authorList>
            <person name="Looney B."/>
            <person name="Miyauchi S."/>
            <person name="Morin E."/>
            <person name="Drula E."/>
            <person name="Courty P.E."/>
            <person name="Kohler A."/>
            <person name="Kuo A."/>
            <person name="LaButti K."/>
            <person name="Pangilinan J."/>
            <person name="Lipzen A."/>
            <person name="Riley R."/>
            <person name="Andreopoulos W."/>
            <person name="He G."/>
            <person name="Johnson J."/>
            <person name="Nolan M."/>
            <person name="Tritt A."/>
            <person name="Barry K.W."/>
            <person name="Grigoriev I.V."/>
            <person name="Nagy L.G."/>
            <person name="Hibbett D."/>
            <person name="Henrissat B."/>
            <person name="Matheny P.B."/>
            <person name="Labbe J."/>
            <person name="Martin F.M."/>
        </authorList>
    </citation>
    <scope>NUCLEOTIDE SEQUENCE</scope>
    <source>
        <strain evidence="1">EC-137</strain>
    </source>
</reference>
<dbReference type="EMBL" id="MU273470">
    <property type="protein sequence ID" value="KAI0036562.1"/>
    <property type="molecule type" value="Genomic_DNA"/>
</dbReference>
<keyword evidence="2" id="KW-1185">Reference proteome</keyword>
<protein>
    <submittedName>
        <fullName evidence="1">Uncharacterized protein</fullName>
    </submittedName>
</protein>
<evidence type="ECO:0000313" key="1">
    <source>
        <dbReference type="EMBL" id="KAI0036562.1"/>
    </source>
</evidence>
<sequence length="618" mass="70014">MRLRERDGKMQTQQLFCPWSLSSLIIIFSPPHLPRPALPPSPPLSLSQPPRNGLRSRGPYYEFLGSAPRRSVRFWVVVGLIAVALVGLFTFSSSLSPGGFKVTAFDSRCSFESHYFSSHTSEFIAASEDVWTWERVVEMVASKKGFYVRDFPLQLGWNNVRFIIEAALLHASLLGRTLVIPSFVYARSCVFDLDVCSSFAQRFRRGDDIGMGDFQYLSEEEQIAWKIPISMMLDLPRLRQQHSVITVEEYLLLHRLDPAIELGNGTWDEVGYHGGPLAPTLRSLPQPEWDDGFVRVDKVPNVKPAAQDDKVAQVLRARGLSLSVNDAQNILREQGVRWWTDRDFERALNKHGYTLLRSFRGSYVEMFKAVTDWEDEVVDVTVMKGLVDQFGNDPADVVHVQGETHWNRKAGQLKFSTAEQRTHFASLVLHGIHPIPSIRALGDRMALRMADVNEGRQYLAAHMRRGDFAVFGWTEPTVEDHINRILNRLSVGMDRLTEYADQPPRIVDVPGITQDRFFVNHPRPRAMDRFFLATDVRNASEVAMLREKGAVMLDELLHPEDLRIAGWAMMFGDLRAQVEQEVATHAAFFYGHSMSSVAGGVANLRAARGQDPRTCYVD</sequence>
<dbReference type="Proteomes" id="UP000814128">
    <property type="component" value="Unassembled WGS sequence"/>
</dbReference>
<evidence type="ECO:0000313" key="2">
    <source>
        <dbReference type="Proteomes" id="UP000814128"/>
    </source>
</evidence>
<name>A0ACB8QYA3_9AGAM</name>